<evidence type="ECO:0000256" key="5">
    <source>
        <dbReference type="ARBA" id="ARBA00022927"/>
    </source>
</evidence>
<dbReference type="GO" id="GO:0006890">
    <property type="term" value="P:retrograde vesicle-mediated transport, Golgi to endoplasmic reticulum"/>
    <property type="evidence" value="ECO:0007669"/>
    <property type="project" value="TreeGrafter"/>
</dbReference>
<dbReference type="GO" id="GO:0017119">
    <property type="term" value="C:Golgi transport complex"/>
    <property type="evidence" value="ECO:0007669"/>
    <property type="project" value="InterPro"/>
</dbReference>
<keyword evidence="7" id="KW-0472">Membrane</keyword>
<comment type="similarity">
    <text evidence="2">Belongs to the COG7 family.</text>
</comment>
<dbReference type="HOGENOM" id="CLU_006044_0_0_1"/>
<dbReference type="Proteomes" id="UP000053263">
    <property type="component" value="Unassembled WGS sequence"/>
</dbReference>
<name>A0A0C9T3I0_PLICR</name>
<evidence type="ECO:0000256" key="2">
    <source>
        <dbReference type="ARBA" id="ARBA00005831"/>
    </source>
</evidence>
<dbReference type="PANTHER" id="PTHR21443:SF0">
    <property type="entry name" value="CONSERVED OLIGOMERIC GOLGI COMPLEX SUBUNIT 7"/>
    <property type="match status" value="1"/>
</dbReference>
<evidence type="ECO:0000256" key="8">
    <source>
        <dbReference type="ARBA" id="ARBA00031345"/>
    </source>
</evidence>
<keyword evidence="6" id="KW-0333">Golgi apparatus</keyword>
<protein>
    <recommendedName>
        <fullName evidence="3">Conserved oligomeric Golgi complex subunit 7</fullName>
    </recommendedName>
    <alternativeName>
        <fullName evidence="8">Component of oligomeric Golgi complex 7</fullName>
    </alternativeName>
</protein>
<dbReference type="PANTHER" id="PTHR21443">
    <property type="entry name" value="CONSERVED OLIGOMERIC GOLGI COMPLEX COMPONENT 7"/>
    <property type="match status" value="1"/>
</dbReference>
<dbReference type="GO" id="GO:0006886">
    <property type="term" value="P:intracellular protein transport"/>
    <property type="evidence" value="ECO:0007669"/>
    <property type="project" value="InterPro"/>
</dbReference>
<dbReference type="InterPro" id="IPR019335">
    <property type="entry name" value="COG7"/>
</dbReference>
<comment type="subcellular location">
    <subcellularLocation>
        <location evidence="1">Golgi apparatus membrane</location>
        <topology evidence="1">Peripheral membrane protein</topology>
    </subcellularLocation>
</comment>
<evidence type="ECO:0000256" key="6">
    <source>
        <dbReference type="ARBA" id="ARBA00023034"/>
    </source>
</evidence>
<keyword evidence="4" id="KW-0813">Transport</keyword>
<keyword evidence="10" id="KW-1185">Reference proteome</keyword>
<evidence type="ECO:0000256" key="7">
    <source>
        <dbReference type="ARBA" id="ARBA00023136"/>
    </source>
</evidence>
<keyword evidence="5" id="KW-0653">Protein transport</keyword>
<organism evidence="9 10">
    <name type="scientific">Plicaturopsis crispa FD-325 SS-3</name>
    <dbReference type="NCBI Taxonomy" id="944288"/>
    <lineage>
        <taxon>Eukaryota</taxon>
        <taxon>Fungi</taxon>
        <taxon>Dikarya</taxon>
        <taxon>Basidiomycota</taxon>
        <taxon>Agaricomycotina</taxon>
        <taxon>Agaricomycetes</taxon>
        <taxon>Agaricomycetidae</taxon>
        <taxon>Amylocorticiales</taxon>
        <taxon>Amylocorticiaceae</taxon>
        <taxon>Plicatura</taxon>
        <taxon>Plicaturopsis crispa</taxon>
    </lineage>
</organism>
<gene>
    <name evidence="9" type="ORF">PLICRDRAFT_47054</name>
</gene>
<evidence type="ECO:0000256" key="1">
    <source>
        <dbReference type="ARBA" id="ARBA00004395"/>
    </source>
</evidence>
<dbReference type="GO" id="GO:0000139">
    <property type="term" value="C:Golgi membrane"/>
    <property type="evidence" value="ECO:0007669"/>
    <property type="project" value="UniProtKB-SubCell"/>
</dbReference>
<evidence type="ECO:0000256" key="4">
    <source>
        <dbReference type="ARBA" id="ARBA00022448"/>
    </source>
</evidence>
<dbReference type="GO" id="GO:0007030">
    <property type="term" value="P:Golgi organization"/>
    <property type="evidence" value="ECO:0007669"/>
    <property type="project" value="TreeGrafter"/>
</dbReference>
<evidence type="ECO:0000313" key="9">
    <source>
        <dbReference type="EMBL" id="KII83859.1"/>
    </source>
</evidence>
<proteinExistence type="inferred from homology"/>
<dbReference type="OrthoDB" id="249612at2759"/>
<evidence type="ECO:0000313" key="10">
    <source>
        <dbReference type="Proteomes" id="UP000053263"/>
    </source>
</evidence>
<reference evidence="9 10" key="1">
    <citation type="submission" date="2014-06" db="EMBL/GenBank/DDBJ databases">
        <title>Evolutionary Origins and Diversification of the Mycorrhizal Mutualists.</title>
        <authorList>
            <consortium name="DOE Joint Genome Institute"/>
            <consortium name="Mycorrhizal Genomics Consortium"/>
            <person name="Kohler A."/>
            <person name="Kuo A."/>
            <person name="Nagy L.G."/>
            <person name="Floudas D."/>
            <person name="Copeland A."/>
            <person name="Barry K.W."/>
            <person name="Cichocki N."/>
            <person name="Veneault-Fourrey C."/>
            <person name="LaButti K."/>
            <person name="Lindquist E.A."/>
            <person name="Lipzen A."/>
            <person name="Lundell T."/>
            <person name="Morin E."/>
            <person name="Murat C."/>
            <person name="Riley R."/>
            <person name="Ohm R."/>
            <person name="Sun H."/>
            <person name="Tunlid A."/>
            <person name="Henrissat B."/>
            <person name="Grigoriev I.V."/>
            <person name="Hibbett D.S."/>
            <person name="Martin F."/>
        </authorList>
    </citation>
    <scope>NUCLEOTIDE SEQUENCE [LARGE SCALE GENOMIC DNA]</scope>
    <source>
        <strain evidence="9 10">FD-325 SS-3</strain>
    </source>
</reference>
<sequence length="893" mass="97918">MVPSLNLADAVLPVSSNELINSLDVHDMDNVVSWINHTLLGNVPDDASASTSHLDLIDLDQQVAHLVAVLEIASQDTAQHLERTVDDVSRGVPRLGYDLHFMKDGVLALQSALSNVQTMQRNSVPGEMNAALDRLQYLDTVKRSMEAARDVLREAESWSTLESEVTSLLAEQNYEKAAERLSEASKSMVVFENTPEYDARRALMVSLQNQLEASLSSALVAAITTQDVTVCKHFFAIFANIQRESEFRNYYNGARRGSVVEMWANAHLVDCDAGASSDGQRFAAFLHPFYAHFLSVLNAERTSIAVIFPDPQRTLSTLVSSALSTLQPTFSQRLASLFNHHGSAALKELIAALRATEEFAVSVDNIMQKAKLSASVPSAEPKLLGRRRSARMSISWRTGRSSGSISTPDKSVSLDPDLEWDQDLFHPFLDFQVDYPALELHLLSDLLRDISSADSKGASVDRARLLREKSVDVFSAAEEALGRCTAFTHGYGSVGVVNAVDQLLRMFLDEWTTGITAEHPSSSALADPSSGEDLSDLDYSQKDWSRIQSYLHLLAAARAFFDRLCTFEAKLRAHLAQTATTFNAARHEDLGVYLPGLTRGQAQLLAQSTLNSAELHNLLKTVDSEHNSLPHPTLSPPTPGTRHNYFLLQAKSSDSLLSAAHAALSTFARTCQSSLQDTILAPLRKHLESYASMPVWNTQGDSRTKRGAGSANDLHVPVFSLSPTDVVQRVAEGLLNLPRLFEVYADDDALSFSLDTLPYVDVESLKALSEQTNDPPHGHIRRQSISSRAVAHFTPEAVSSAWLSSLGHSVLSRITTDDLPKIRTLTSGGAAQLASDLAYLSNIVRALNVEFEDIERWKALAELSDEDGRKRVVEKGADDSVLRCVAKMRGWSS</sequence>
<dbReference type="EMBL" id="KN832574">
    <property type="protein sequence ID" value="KII83859.1"/>
    <property type="molecule type" value="Genomic_DNA"/>
</dbReference>
<dbReference type="AlphaFoldDB" id="A0A0C9T3I0"/>
<accession>A0A0C9T3I0</accession>
<evidence type="ECO:0000256" key="3">
    <source>
        <dbReference type="ARBA" id="ARBA00020984"/>
    </source>
</evidence>
<dbReference type="Pfam" id="PF10191">
    <property type="entry name" value="COG7"/>
    <property type="match status" value="2"/>
</dbReference>